<name>A0A011VZT0_RUMAL</name>
<reference evidence="1 2" key="1">
    <citation type="submission" date="2013-06" db="EMBL/GenBank/DDBJ databases">
        <title>Rumen cellulosomics: divergent fiber-degrading strategies revealed by comparative genome-wide analysis of six Ruminococcal strains.</title>
        <authorList>
            <person name="Dassa B."/>
            <person name="Borovok I."/>
            <person name="Lamed R."/>
            <person name="Flint H."/>
            <person name="Yeoman C.J."/>
            <person name="White B."/>
            <person name="Bayer E.A."/>
        </authorList>
    </citation>
    <scope>NUCLEOTIDE SEQUENCE [LARGE SCALE GENOMIC DNA]</scope>
    <source>
        <strain evidence="1 2">SY3</strain>
    </source>
</reference>
<dbReference type="OrthoDB" id="1821237at2"/>
<dbReference type="PATRIC" id="fig|1341156.4.peg.1345"/>
<protein>
    <submittedName>
        <fullName evidence="1">Uncharacterized protein</fullName>
    </submittedName>
</protein>
<dbReference type="Proteomes" id="UP000021369">
    <property type="component" value="Unassembled WGS sequence"/>
</dbReference>
<evidence type="ECO:0000313" key="1">
    <source>
        <dbReference type="EMBL" id="EXM40023.1"/>
    </source>
</evidence>
<dbReference type="RefSeq" id="WP_024856283.1">
    <property type="nucleotide sequence ID" value="NZ_JEOB01000002.1"/>
</dbReference>
<keyword evidence="2" id="KW-1185">Reference proteome</keyword>
<evidence type="ECO:0000313" key="2">
    <source>
        <dbReference type="Proteomes" id="UP000021369"/>
    </source>
</evidence>
<dbReference type="EMBL" id="JEOB01000002">
    <property type="protein sequence ID" value="EXM40023.1"/>
    <property type="molecule type" value="Genomic_DNA"/>
</dbReference>
<sequence>MTNYLVDIFFDTISVIMNKKYGSSFTPAQRREQVMDYIEKLRVGNVFTIEQTQAIIDKKGFNNFYAESVNGVSCFRLVKEGFFGKAKVCYFITRTKDKMDSTYLEQVYEELRRQAAGENIFNSDKYIK</sequence>
<gene>
    <name evidence="1" type="ORF">RASY3_10215</name>
</gene>
<dbReference type="AlphaFoldDB" id="A0A011VZT0"/>
<comment type="caution">
    <text evidence="1">The sequence shown here is derived from an EMBL/GenBank/DDBJ whole genome shotgun (WGS) entry which is preliminary data.</text>
</comment>
<proteinExistence type="predicted"/>
<accession>A0A011VZT0</accession>
<organism evidence="1 2">
    <name type="scientific">Ruminococcus albus SY3</name>
    <dbReference type="NCBI Taxonomy" id="1341156"/>
    <lineage>
        <taxon>Bacteria</taxon>
        <taxon>Bacillati</taxon>
        <taxon>Bacillota</taxon>
        <taxon>Clostridia</taxon>
        <taxon>Eubacteriales</taxon>
        <taxon>Oscillospiraceae</taxon>
        <taxon>Ruminococcus</taxon>
    </lineage>
</organism>